<keyword evidence="5 14" id="KW-0552">Olfaction</keyword>
<dbReference type="GO" id="GO:0004930">
    <property type="term" value="F:G protein-coupled receptor activity"/>
    <property type="evidence" value="ECO:0007669"/>
    <property type="project" value="UniProtKB-KW"/>
</dbReference>
<feature type="domain" description="G-protein coupled receptors family 1 profile" evidence="15">
    <location>
        <begin position="43"/>
        <end position="292"/>
    </location>
</feature>
<evidence type="ECO:0000256" key="5">
    <source>
        <dbReference type="ARBA" id="ARBA00022725"/>
    </source>
</evidence>
<keyword evidence="6 14" id="KW-1133">Transmembrane helix</keyword>
<dbReference type="GeneTree" id="ENSGT01150000286905"/>
<sequence length="324" mass="37096">MQDIREENISYTQFILVGFPDVYEYRKLLFIPFFMLFVMAVVSNCVIIYIIQTGKGFSSPMYLLICAIAFVDLGIPITFVPKMLLNFLFDWNDISLTGCLVQMFFIHFISSFESTILMVMALDRYVAICMPLRYNDYINMFLKIGLFAVLRSGTLMSILIILATPLHFCKSNVIRQCYCEHMALVTLACDNITINNIMGLVMAYTIVGFDIFCIAFSYVKIIQSVLKTASAKERQKAFNTCGTHLIVMSFFYISGSVTFVAYRVSNTISTDLHTLLGVLYLVFPASINPLIYGVRTKEIRQYLWKIVKQRKMAINTHFPLSVKK</sequence>
<dbReference type="SUPFAM" id="SSF81321">
    <property type="entry name" value="Family A G protein-coupled receptor-like"/>
    <property type="match status" value="1"/>
</dbReference>
<keyword evidence="9" id="KW-1015">Disulfide bond</keyword>
<dbReference type="AlphaFoldDB" id="A0A8C4RVV5"/>
<comment type="similarity">
    <text evidence="13">Belongs to the G-protein coupled receptor 1 family.</text>
</comment>
<evidence type="ECO:0000256" key="4">
    <source>
        <dbReference type="ARBA" id="ARBA00022692"/>
    </source>
</evidence>
<protein>
    <recommendedName>
        <fullName evidence="14">Olfactory receptor</fullName>
    </recommendedName>
</protein>
<keyword evidence="8 14" id="KW-0472">Membrane</keyword>
<dbReference type="GO" id="GO:0005886">
    <property type="term" value="C:plasma membrane"/>
    <property type="evidence" value="ECO:0007669"/>
    <property type="project" value="UniProtKB-SubCell"/>
</dbReference>
<dbReference type="FunFam" id="1.20.1070.10:FF:000024">
    <property type="entry name" value="Olfactory receptor"/>
    <property type="match status" value="1"/>
</dbReference>
<feature type="transmembrane region" description="Helical" evidence="14">
    <location>
        <begin position="100"/>
        <end position="120"/>
    </location>
</feature>
<dbReference type="Proteomes" id="UP000694620">
    <property type="component" value="Chromosome 4"/>
</dbReference>
<evidence type="ECO:0000256" key="1">
    <source>
        <dbReference type="ARBA" id="ARBA00004651"/>
    </source>
</evidence>
<dbReference type="PANTHER" id="PTHR26450">
    <property type="entry name" value="OLFACTORY RECEPTOR 56B1-RELATED"/>
    <property type="match status" value="1"/>
</dbReference>
<name>A0A8C4RVV5_ERPCA</name>
<keyword evidence="12 13" id="KW-0807">Transducer</keyword>
<accession>A0A8C4RVV5</accession>
<evidence type="ECO:0000256" key="7">
    <source>
        <dbReference type="ARBA" id="ARBA00023040"/>
    </source>
</evidence>
<dbReference type="Pfam" id="PF13853">
    <property type="entry name" value="7tm_4"/>
    <property type="match status" value="1"/>
</dbReference>
<feature type="transmembrane region" description="Helical" evidence="14">
    <location>
        <begin position="141"/>
        <end position="163"/>
    </location>
</feature>
<keyword evidence="2 14" id="KW-1003">Cell membrane</keyword>
<feature type="transmembrane region" description="Helical" evidence="14">
    <location>
        <begin position="274"/>
        <end position="294"/>
    </location>
</feature>
<reference evidence="16" key="2">
    <citation type="submission" date="2025-08" db="UniProtKB">
        <authorList>
            <consortium name="Ensembl"/>
        </authorList>
    </citation>
    <scope>IDENTIFICATION</scope>
</reference>
<keyword evidence="4 13" id="KW-0812">Transmembrane</keyword>
<evidence type="ECO:0000256" key="2">
    <source>
        <dbReference type="ARBA" id="ARBA00022475"/>
    </source>
</evidence>
<dbReference type="PRINTS" id="PR00245">
    <property type="entry name" value="OLFACTORYR"/>
</dbReference>
<dbReference type="Gene3D" id="1.20.1070.10">
    <property type="entry name" value="Rhodopsin 7-helix transmembrane proteins"/>
    <property type="match status" value="1"/>
</dbReference>
<evidence type="ECO:0000256" key="8">
    <source>
        <dbReference type="ARBA" id="ARBA00023136"/>
    </source>
</evidence>
<feature type="transmembrane region" description="Helical" evidence="14">
    <location>
        <begin position="62"/>
        <end position="80"/>
    </location>
</feature>
<dbReference type="PRINTS" id="PR00237">
    <property type="entry name" value="GPCRRHODOPSN"/>
</dbReference>
<proteinExistence type="inferred from homology"/>
<dbReference type="PROSITE" id="PS00237">
    <property type="entry name" value="G_PROTEIN_RECEP_F1_1"/>
    <property type="match status" value="1"/>
</dbReference>
<keyword evidence="3 14" id="KW-0716">Sensory transduction</keyword>
<evidence type="ECO:0000313" key="17">
    <source>
        <dbReference type="Proteomes" id="UP000694620"/>
    </source>
</evidence>
<reference evidence="16" key="3">
    <citation type="submission" date="2025-09" db="UniProtKB">
        <authorList>
            <consortium name="Ensembl"/>
        </authorList>
    </citation>
    <scope>IDENTIFICATION</scope>
</reference>
<evidence type="ECO:0000256" key="6">
    <source>
        <dbReference type="ARBA" id="ARBA00022989"/>
    </source>
</evidence>
<keyword evidence="17" id="KW-1185">Reference proteome</keyword>
<evidence type="ECO:0000256" key="12">
    <source>
        <dbReference type="ARBA" id="ARBA00023224"/>
    </source>
</evidence>
<dbReference type="InterPro" id="IPR000276">
    <property type="entry name" value="GPCR_Rhodpsn"/>
</dbReference>
<evidence type="ECO:0000256" key="14">
    <source>
        <dbReference type="RuleBase" id="RU363047"/>
    </source>
</evidence>
<evidence type="ECO:0000313" key="16">
    <source>
        <dbReference type="Ensembl" id="ENSECRP00000007699.1"/>
    </source>
</evidence>
<feature type="transmembrane region" description="Helical" evidence="14">
    <location>
        <begin position="240"/>
        <end position="262"/>
    </location>
</feature>
<keyword evidence="10 13" id="KW-0675">Receptor</keyword>
<evidence type="ECO:0000256" key="11">
    <source>
        <dbReference type="ARBA" id="ARBA00023180"/>
    </source>
</evidence>
<organism evidence="16 17">
    <name type="scientific">Erpetoichthys calabaricus</name>
    <name type="common">Rope fish</name>
    <name type="synonym">Calamoichthys calabaricus</name>
    <dbReference type="NCBI Taxonomy" id="27687"/>
    <lineage>
        <taxon>Eukaryota</taxon>
        <taxon>Metazoa</taxon>
        <taxon>Chordata</taxon>
        <taxon>Craniata</taxon>
        <taxon>Vertebrata</taxon>
        <taxon>Euteleostomi</taxon>
        <taxon>Actinopterygii</taxon>
        <taxon>Polypteriformes</taxon>
        <taxon>Polypteridae</taxon>
        <taxon>Erpetoichthys</taxon>
    </lineage>
</organism>
<evidence type="ECO:0000256" key="10">
    <source>
        <dbReference type="ARBA" id="ARBA00023170"/>
    </source>
</evidence>
<dbReference type="Ensembl" id="ENSECRT00000007821.1">
    <property type="protein sequence ID" value="ENSECRP00000007699.1"/>
    <property type="gene ID" value="ENSECRG00000005132.1"/>
</dbReference>
<dbReference type="PANTHER" id="PTHR26450:SF429">
    <property type="entry name" value="OLFACTORY RECEPTOR"/>
    <property type="match status" value="1"/>
</dbReference>
<keyword evidence="11" id="KW-0325">Glycoprotein</keyword>
<comment type="subcellular location">
    <subcellularLocation>
        <location evidence="1 14">Cell membrane</location>
        <topology evidence="1 14">Multi-pass membrane protein</topology>
    </subcellularLocation>
</comment>
<evidence type="ECO:0000259" key="15">
    <source>
        <dbReference type="PROSITE" id="PS50262"/>
    </source>
</evidence>
<evidence type="ECO:0000256" key="9">
    <source>
        <dbReference type="ARBA" id="ARBA00023157"/>
    </source>
</evidence>
<evidence type="ECO:0000256" key="3">
    <source>
        <dbReference type="ARBA" id="ARBA00022606"/>
    </source>
</evidence>
<dbReference type="InterPro" id="IPR050402">
    <property type="entry name" value="OR51/52/56-like"/>
</dbReference>
<dbReference type="PROSITE" id="PS50262">
    <property type="entry name" value="G_PROTEIN_RECEP_F1_2"/>
    <property type="match status" value="1"/>
</dbReference>
<dbReference type="InterPro" id="IPR000725">
    <property type="entry name" value="Olfact_rcpt"/>
</dbReference>
<feature type="transmembrane region" description="Helical" evidence="14">
    <location>
        <begin position="197"/>
        <end position="219"/>
    </location>
</feature>
<dbReference type="InterPro" id="IPR017452">
    <property type="entry name" value="GPCR_Rhodpsn_7TM"/>
</dbReference>
<evidence type="ECO:0000256" key="13">
    <source>
        <dbReference type="RuleBase" id="RU000688"/>
    </source>
</evidence>
<dbReference type="GO" id="GO:0004984">
    <property type="term" value="F:olfactory receptor activity"/>
    <property type="evidence" value="ECO:0007669"/>
    <property type="project" value="InterPro"/>
</dbReference>
<keyword evidence="7 13" id="KW-0297">G-protein coupled receptor</keyword>
<reference evidence="16" key="1">
    <citation type="submission" date="2021-06" db="EMBL/GenBank/DDBJ databases">
        <authorList>
            <consortium name="Wellcome Sanger Institute Data Sharing"/>
        </authorList>
    </citation>
    <scope>NUCLEOTIDE SEQUENCE [LARGE SCALE GENOMIC DNA]</scope>
</reference>
<feature type="transmembrane region" description="Helical" evidence="14">
    <location>
        <begin position="29"/>
        <end position="50"/>
    </location>
</feature>